<evidence type="ECO:0000256" key="1">
    <source>
        <dbReference type="ARBA" id="ARBA00022786"/>
    </source>
</evidence>
<evidence type="ECO:0000313" key="3">
    <source>
        <dbReference type="EMBL" id="KAB0804069.1"/>
    </source>
</evidence>
<protein>
    <recommendedName>
        <fullName evidence="2">HECT domain-containing protein</fullName>
    </recommendedName>
</protein>
<comment type="caution">
    <text evidence="3">The sequence shown here is derived from an EMBL/GenBank/DDBJ whole genome shotgun (WGS) entry which is preliminary data.</text>
</comment>
<dbReference type="GO" id="GO:0004842">
    <property type="term" value="F:ubiquitin-protein transferase activity"/>
    <property type="evidence" value="ECO:0007669"/>
    <property type="project" value="InterPro"/>
</dbReference>
<dbReference type="Proteomes" id="UP000327044">
    <property type="component" value="Unassembled WGS sequence"/>
</dbReference>
<dbReference type="AlphaFoldDB" id="A0A5N4B383"/>
<dbReference type="Pfam" id="PF00632">
    <property type="entry name" value="HECT"/>
    <property type="match status" value="1"/>
</dbReference>
<name>A0A5N4B383_PHOPY</name>
<feature type="domain" description="HECT" evidence="2">
    <location>
        <begin position="561"/>
        <end position="630"/>
    </location>
</feature>
<gene>
    <name evidence="3" type="ORF">PPYR_01039</name>
</gene>
<evidence type="ECO:0000259" key="2">
    <source>
        <dbReference type="Pfam" id="PF00632"/>
    </source>
</evidence>
<dbReference type="SUPFAM" id="SSF56204">
    <property type="entry name" value="Hect, E3 ligase catalytic domain"/>
    <property type="match status" value="1"/>
</dbReference>
<dbReference type="InterPro" id="IPR035983">
    <property type="entry name" value="Hect_E3_ubiquitin_ligase"/>
</dbReference>
<evidence type="ECO:0000313" key="4">
    <source>
        <dbReference type="Proteomes" id="UP000327044"/>
    </source>
</evidence>
<keyword evidence="4" id="KW-1185">Reference proteome</keyword>
<accession>A0A5N4B383</accession>
<dbReference type="GO" id="GO:0009966">
    <property type="term" value="P:regulation of signal transduction"/>
    <property type="evidence" value="ECO:0007669"/>
    <property type="project" value="UniProtKB-ARBA"/>
</dbReference>
<dbReference type="EMBL" id="VVIM01000001">
    <property type="protein sequence ID" value="KAB0804069.1"/>
    <property type="molecule type" value="Genomic_DNA"/>
</dbReference>
<reference evidence="3 4" key="1">
    <citation type="journal article" date="2018" name="Elife">
        <title>Firefly genomes illuminate parallel origins of bioluminescence in beetles.</title>
        <authorList>
            <person name="Fallon T.R."/>
            <person name="Lower S.E."/>
            <person name="Chang C.H."/>
            <person name="Bessho-Uehara M."/>
            <person name="Martin G.J."/>
            <person name="Bewick A.J."/>
            <person name="Behringer M."/>
            <person name="Debat H.J."/>
            <person name="Wong I."/>
            <person name="Day J.C."/>
            <person name="Suvorov A."/>
            <person name="Silva C.J."/>
            <person name="Stanger-Hall K.F."/>
            <person name="Hall D.W."/>
            <person name="Schmitz R.J."/>
            <person name="Nelson D.R."/>
            <person name="Lewis S.M."/>
            <person name="Shigenobu S."/>
            <person name="Bybee S.M."/>
            <person name="Larracuente A.M."/>
            <person name="Oba Y."/>
            <person name="Weng J.K."/>
        </authorList>
    </citation>
    <scope>NUCLEOTIDE SEQUENCE [LARGE SCALE GENOMIC DNA]</scope>
    <source>
        <strain evidence="3">1611_PpyrPB1</strain>
        <tissue evidence="3">Whole body</tissue>
    </source>
</reference>
<dbReference type="Gene3D" id="3.30.2410.10">
    <property type="entry name" value="Hect, E3 ligase catalytic domain"/>
    <property type="match status" value="1"/>
</dbReference>
<keyword evidence="1" id="KW-0833">Ubl conjugation pathway</keyword>
<dbReference type="InParanoid" id="A0A5N4B383"/>
<proteinExistence type="predicted"/>
<dbReference type="OrthoDB" id="6745199at2759"/>
<organism evidence="3 4">
    <name type="scientific">Photinus pyralis</name>
    <name type="common">Common eastern firefly</name>
    <name type="synonym">Lampyris pyralis</name>
    <dbReference type="NCBI Taxonomy" id="7054"/>
    <lineage>
        <taxon>Eukaryota</taxon>
        <taxon>Metazoa</taxon>
        <taxon>Ecdysozoa</taxon>
        <taxon>Arthropoda</taxon>
        <taxon>Hexapoda</taxon>
        <taxon>Insecta</taxon>
        <taxon>Pterygota</taxon>
        <taxon>Neoptera</taxon>
        <taxon>Endopterygota</taxon>
        <taxon>Coleoptera</taxon>
        <taxon>Polyphaga</taxon>
        <taxon>Elateriformia</taxon>
        <taxon>Elateroidea</taxon>
        <taxon>Lampyridae</taxon>
        <taxon>Lampyrinae</taxon>
        <taxon>Photinus</taxon>
    </lineage>
</organism>
<sequence>MGEENCLEQMNLSLEEFLKTRGLSNDEIENMKLENIDEATIQVMDEEVFKKYIPRLGDRIAVKNFCQRKLLPKKNGLIEKLRQKMAARNARSDNKGASSHVLEPKKHRKTTRAIELGFMAFNDTTKQLTQVRLNKGGGTRKVDVDRTSKNKDILEFAKKLFFPNNISKTFGPIENFTISLLDFCKSPVDTDLTVEEMYNETKVNKLRFYLSIVKCKEGGNDLPLVDDSSENEMVFDLCDDFENDIVSNQSTQPSTVAYREDDINQPSTSNISGYLASFIEENINLQSHQEDMVSFRLDHNDTSPEFFNLHTVDIGSLHDNDMSEKSSTEKLILHRGNVFRELIDAVKNRNISFKNMQIEMVLPNGKTELAEDLGGVLRDTISEFFNTFYETCTMGTELKVPCLRHDFQKEEWSAIGHIIKESFVSEKYFPIRIAPAFFKSSLDEPIDNDEVLENFLKFVSHSDAVLLRNSLQNFEDADEDDLLEFCTNYDAKCLPNKHNLKVMLEQIAKEEILQKPSFVRECIRPHLNYIKHILNIDYIFSAYQPTDRNIISLFKVDENLSHDKKQIVQFLKKFIKESDEKTRSSFLRFCTGSDLPIGKITIDFISTDGFARVPIAHTCSSILQIPTTYENFLTFRNEFNNLLSSNVWVMDMV</sequence>
<dbReference type="InterPro" id="IPR000569">
    <property type="entry name" value="HECT_dom"/>
</dbReference>